<keyword evidence="5" id="KW-0732">Signal</keyword>
<dbReference type="SMART" id="SM00112">
    <property type="entry name" value="CA"/>
    <property type="match status" value="27"/>
</dbReference>
<feature type="domain" description="Cadherin" evidence="16">
    <location>
        <begin position="2277"/>
        <end position="2374"/>
    </location>
</feature>
<dbReference type="GO" id="GO:0007156">
    <property type="term" value="P:homophilic cell adhesion via plasma membrane adhesion molecules"/>
    <property type="evidence" value="ECO:0007669"/>
    <property type="project" value="InterPro"/>
</dbReference>
<dbReference type="FunFam" id="2.60.40.60:FF:000081">
    <property type="entry name" value="protocadherin Fat 4"/>
    <property type="match status" value="2"/>
</dbReference>
<feature type="domain" description="Cadherin" evidence="16">
    <location>
        <begin position="151"/>
        <end position="262"/>
    </location>
</feature>
<dbReference type="PROSITE" id="PS50268">
    <property type="entry name" value="CADHERIN_2"/>
    <property type="match status" value="27"/>
</dbReference>
<dbReference type="FunFam" id="2.60.40.60:FF:000279">
    <property type="entry name" value="Protocadherin-16, putative"/>
    <property type="match status" value="1"/>
</dbReference>
<accession>A0A7M7KKA2</accession>
<dbReference type="FunFam" id="2.60.40.60:FF:000020">
    <property type="entry name" value="Dachsous cadherin-related 1b"/>
    <property type="match status" value="9"/>
</dbReference>
<evidence type="ECO:0000256" key="7">
    <source>
        <dbReference type="ARBA" id="ARBA00022837"/>
    </source>
</evidence>
<evidence type="ECO:0000256" key="8">
    <source>
        <dbReference type="ARBA" id="ARBA00022889"/>
    </source>
</evidence>
<dbReference type="FunFam" id="2.60.40.60:FF:000102">
    <property type="entry name" value="Dachsous cadherin-related 1b"/>
    <property type="match status" value="1"/>
</dbReference>
<dbReference type="InterPro" id="IPR015919">
    <property type="entry name" value="Cadherin-like_sf"/>
</dbReference>
<feature type="domain" description="Cadherin" evidence="16">
    <location>
        <begin position="1751"/>
        <end position="1853"/>
    </location>
</feature>
<evidence type="ECO:0000256" key="2">
    <source>
        <dbReference type="ARBA" id="ARBA00022475"/>
    </source>
</evidence>
<organism evidence="17 18">
    <name type="scientific">Varroa destructor</name>
    <name type="common">Honeybee mite</name>
    <dbReference type="NCBI Taxonomy" id="109461"/>
    <lineage>
        <taxon>Eukaryota</taxon>
        <taxon>Metazoa</taxon>
        <taxon>Ecdysozoa</taxon>
        <taxon>Arthropoda</taxon>
        <taxon>Chelicerata</taxon>
        <taxon>Arachnida</taxon>
        <taxon>Acari</taxon>
        <taxon>Parasitiformes</taxon>
        <taxon>Mesostigmata</taxon>
        <taxon>Gamasina</taxon>
        <taxon>Dermanyssoidea</taxon>
        <taxon>Varroidae</taxon>
        <taxon>Varroa</taxon>
    </lineage>
</organism>
<evidence type="ECO:0000256" key="3">
    <source>
        <dbReference type="ARBA" id="ARBA00022536"/>
    </source>
</evidence>
<reference evidence="17" key="1">
    <citation type="submission" date="2021-01" db="UniProtKB">
        <authorList>
            <consortium name="EnsemblMetazoa"/>
        </authorList>
    </citation>
    <scope>IDENTIFICATION</scope>
</reference>
<dbReference type="SUPFAM" id="SSF49313">
    <property type="entry name" value="Cadherin-like"/>
    <property type="match status" value="27"/>
</dbReference>
<name>A0A7M7KKA2_VARDE</name>
<feature type="domain" description="Cadherin" evidence="16">
    <location>
        <begin position="1646"/>
        <end position="1750"/>
    </location>
</feature>
<protein>
    <recommendedName>
        <fullName evidence="16">Cadherin domain-containing protein</fullName>
    </recommendedName>
</protein>
<evidence type="ECO:0000313" key="17">
    <source>
        <dbReference type="EnsemblMetazoa" id="XP_022668152"/>
    </source>
</evidence>
<dbReference type="Pfam" id="PF00028">
    <property type="entry name" value="Cadherin"/>
    <property type="match status" value="25"/>
</dbReference>
<feature type="domain" description="Cadherin" evidence="16">
    <location>
        <begin position="2066"/>
        <end position="2170"/>
    </location>
</feature>
<dbReference type="InParanoid" id="A0A7M7KKA2"/>
<feature type="domain" description="Cadherin" evidence="16">
    <location>
        <begin position="2384"/>
        <end position="2475"/>
    </location>
</feature>
<feature type="domain" description="Cadherin" evidence="16">
    <location>
        <begin position="374"/>
        <end position="480"/>
    </location>
</feature>
<dbReference type="GO" id="GO:0007163">
    <property type="term" value="P:establishment or maintenance of cell polarity"/>
    <property type="evidence" value="ECO:0007669"/>
    <property type="project" value="UniProtKB-ARBA"/>
</dbReference>
<feature type="domain" description="Cadherin" evidence="16">
    <location>
        <begin position="1219"/>
        <end position="1326"/>
    </location>
</feature>
<evidence type="ECO:0000313" key="18">
    <source>
        <dbReference type="Proteomes" id="UP000594260"/>
    </source>
</evidence>
<dbReference type="EnsemblMetazoa" id="XM_022812417">
    <property type="protein sequence ID" value="XP_022668152"/>
    <property type="gene ID" value="LOC111253262"/>
</dbReference>
<dbReference type="GO" id="GO:0009887">
    <property type="term" value="P:animal organ morphogenesis"/>
    <property type="evidence" value="ECO:0007669"/>
    <property type="project" value="UniProtKB-ARBA"/>
</dbReference>
<dbReference type="OMA" id="STCQIRI"/>
<dbReference type="OrthoDB" id="6252479at2759"/>
<keyword evidence="11" id="KW-1015">Disulfide bond</keyword>
<evidence type="ECO:0000256" key="14">
    <source>
        <dbReference type="SAM" id="MobiDB-lite"/>
    </source>
</evidence>
<comment type="subcellular location">
    <subcellularLocation>
        <location evidence="1">Cell membrane</location>
        <topology evidence="1">Single-pass type I membrane protein</topology>
    </subcellularLocation>
</comment>
<dbReference type="PANTHER" id="PTHR24026">
    <property type="entry name" value="FAT ATYPICAL CADHERIN-RELATED"/>
    <property type="match status" value="1"/>
</dbReference>
<dbReference type="Proteomes" id="UP000594260">
    <property type="component" value="Unplaced"/>
</dbReference>
<feature type="domain" description="Cadherin" evidence="16">
    <location>
        <begin position="481"/>
        <end position="584"/>
    </location>
</feature>
<dbReference type="InterPro" id="IPR020894">
    <property type="entry name" value="Cadherin_CS"/>
</dbReference>
<dbReference type="KEGG" id="vde:111253262"/>
<dbReference type="CDD" id="cd11304">
    <property type="entry name" value="Cadherin_repeat"/>
    <property type="match status" value="27"/>
</dbReference>
<keyword evidence="4 15" id="KW-0812">Transmembrane</keyword>
<dbReference type="CTD" id="109661"/>
<dbReference type="FunFam" id="2.60.40.60:FF:000116">
    <property type="entry name" value="Dachsous cadherin-related 2"/>
    <property type="match status" value="1"/>
</dbReference>
<dbReference type="InterPro" id="IPR002126">
    <property type="entry name" value="Cadherin-like_dom"/>
</dbReference>
<evidence type="ECO:0000256" key="11">
    <source>
        <dbReference type="ARBA" id="ARBA00023157"/>
    </source>
</evidence>
<feature type="transmembrane region" description="Helical" evidence="15">
    <location>
        <begin position="2904"/>
        <end position="2926"/>
    </location>
</feature>
<dbReference type="PANTHER" id="PTHR24026:SF136">
    <property type="entry name" value="PROTOCADHERIN-23"/>
    <property type="match status" value="1"/>
</dbReference>
<keyword evidence="18" id="KW-1185">Reference proteome</keyword>
<feature type="domain" description="Cadherin" evidence="16">
    <location>
        <begin position="1433"/>
        <end position="1541"/>
    </location>
</feature>
<evidence type="ECO:0000256" key="12">
    <source>
        <dbReference type="ARBA" id="ARBA00023180"/>
    </source>
</evidence>
<sequence length="3274" mass="358800">MVRPGAKSSLRIYAGRVTMKRIAGPLLQLLTAGLLLALIVCSRSVNAEYLQEFEVRENVQLGTVIGFIGQPKNGGQAPPPAPPYYVVPVANSDVDRDLVVVATTGEIRTNTTLDRESRAEYSFTAIPVAMGENVRVVIRVQDENDNAPQFPANFIRIEFAENAPRDAKRTLAPARDRDLGQFNTQRYEIISGNTNNAFKLSYHRERDEVLYLDLQVNGVLDREITPSYSLVVEAYDGGTPALKDTLRVNITIQDVNDNQPIFNQGRYVATIPENATVGTSVLRVFATDTDAGRNGEVRYLISRRQSDRKQFFTIDAKTGEVFVNKPLDYETKELHELVVIARDNGAQPLETTTFVSIRVTDVNDNTPTISLIFLSDDTSPRISEDAKVGDFIGRISVSDPDSREEYANINVTLHGGDGHFGLTTRDNVIYLVVVKAPLDREQQANYTMSIMATDQGVPPLNASSVFNLAVTDVNDNPPVFSQTEYTVNIPEVAEPGFSVLQLRAVDRDVGENAELRYELLDDPSGWFKLDAVSGLLTTKAYVDCETNPNPVLSVVARDRGTPRLSATARVSVTVSDFNDNEPLFDQSYYNVTVAEDTEMGTCILKVSASDPDCGVNAIVNFGLGPSAPSAFRIDPRTGELCVATRLDRELRATYEIPVMATDRGGLSTSTVVKVHVLDINDHRPKFLLDEYNVSLSEFFDQTTQPIVVVVATDRDTGLNGRVTYSIVEGNAQKRFRIDPSTGGIYITSALRRSSGGMTHHLVVTARDGQGVEAERPAHVHVHVSVIGAMSSNQQRTPVFDAPRYVFPVREDVTPHSVVGNVIARAADQGSHGVRYAIRSGNDQGLFTIDPIRGLISVEKTLDFETAASVLLNVQAAAGNPPAYGHAQVNISIEDVNDNNPCFESSEVRISVAENTSLSSPLYSAHAEDADSGENGRVTYALAEESDSFKVVARTGAIMLKRSLDYELRQQYRLILVARDGGQPTRTGNTTIIVEVQDVNDNAPVFEHESYRVTIDESLQLDEHFLQVVAADSDSGNNARITYRLVETESGGTISPRFGISPNTGQIFLRQRLDRESEESYELSVEAVDNGSPSLSAQALVHVTISDANDNEPQFLRDSFEFAVEENAEPGRRAGEAQAVDKDLGDNAALRYVLLSCDNEFYINPASGEMFTKMRLDREKRSSYECVVEARDQGSTPKSSRVSVRIRVLDKNDNAPQFIDNQETDFSVREEQPAGSEVAHVRATDSDEGANAEIVYEIEATGAPSDGAQLFSVNSDGLIRTKSVLDHEQQDMYTLRVVAKDMGSPSLEAKLDLTIKVQDVNDNQPSFFSSTISFTIQEGLPPGREVGVVEAFDQDKGQNGLITYTIVSGNPFNTFSIDRSNGVLYTNVEIDFERTPDFALQVSASDNNVMDSRGSVINVNIRVEDVNDNAPKFATDPIVFSVSESASPGSVLTTITARDEDSGLNGEVRYSIAEAGPGKQTFTIDPVSGAVTLIEPLDYEKQPQYVFVVKAQDQARDMESQLSSKATITLLVEDENDNSPEIVSKNYVEVLEDEDVGAVVTTILASDRDSRENGRITFRIQSGDIHGNFHLDENTGRLTIARRLDRELTQEIVLNITARDNGRSRRYTVQSLRVKIRDVNDCAPMFVQRSYYVNVTETKPIGSTLLRVSTKDNDVSGGSNVTYTLHQDPSIPFTVDAITGEVRITAVLDREQCDRYNLTIFTDDGATPVAHFDSANLIIDVLDANDHAPDFGESCYPLYIPENRGLSVIHRLHANDRDAGQNGDVIYNIAEGNDGNMFAIDPYSGSLSCKGLDRETLPVYRLTIHAQDQGVPPKIGRCNLEVHVLDQNDNDPQFEHSEYSAQVKEDAEIGTEVLMVKAHDIDEGANGKVTYSLINATGVPFGIDSETGHILTTGHFDREHEQSYTLEVRASDNGAYESRFHSATVHIAITDANDHKPVFIRYPFIAEISPDAPIGAKIERVVAEDDDDGQNADVSYTFSEQGLHNNLFNIDPYSGQVTLVQSVYNYNGKVLHVEIVASDRGEVPKSSLGVLEVHVGKTSHHQELHFEQEKYAAYILENPNYGAEITTIRAFNDLMSSQDITYSFDSDSDEFSINHSTGVVRVNNSLKLNYKQQQAITTIVIAKSIRNGEPSYGYARLQVNLRDKNDNTPRFSQTHYVASVAEGNRRGEVVVQLSAIDEDEEHGNGHVMYHIVDGNHDNAFAVDTSSPGVIRTNIVLDREIRDTYTLTVIATDEGLPPLTGTTTVHVSVVDVNDNQPVFPPYDPLKVREDKLVGGVVSVITANDVDAHPALVYNLRNSDNTFTIDAFSGQLTLARQLDFETQTNYSVTVMATDGAHTAETTVSVIVLDVNDHAPKFNESAYTAMLSSSSGGVILTVNATDADLSDNNRVTYKIRPKCEFLKINRKTGEISLREGVSLKPNVIAYLSVVAEDEGSPSFSTAVPLRIQTSSLLEKPYNFAEKSYSASILESAPIGSTVANLSTVDLHNGAKTAESKLSFDIYEGNEDGLFAIDSKGRVQTAGRLDRETQRHFELKVVAFPHRKREIINVTTVLAVDVNDVNDSPPVFSKSRYEILLSELTRVGTMILQVVAIDKDAESDVAYDITSGNEKGQFEIGNRTGNIVLLKELDFDATEEFRFIVRAIDLLNPALASLVGVSIKVKDENDNAPVFPVSRYNEFVQESAPVGSVVFTAHASDRDKGRYGALNYSILEADARDKFSINAESGLVTTNAVFDFESKKRYHFTVVAIDAGGKYAHAQVQVDIQGKDEYPPEFLKPVYHFTVPGNAPKGYGVGRVEATDVDGGSDGIVSYWLRSPTQPNFQVNATTGVIYVVEPISSPKRVVEIALTVEAGSGRTNSLTSLTTVQLTVDFSLNASLVTENLSESGVAAWIYALLILLGFALLILLSLMLFSKYRTLSKEANKPEAARGFEDTIDAMDARRYPNLTYPPHYNEISHYDTPDEAHMTTGYDKRCVSSRSADEDDEIRMINEGRMLNMTHRAHCGGEDATSVISAQNTQEYLARLGIYTGSEKSTQGDYAKIEGGDCDGMSNIIYEKLDDLDDQAVPQRGPPPVKMRQPPVAGSLSSIVHSEEEVAGSYNWDYLNDWSPQYHKLPNLFAEMAKISPVVGSGGDSGGPSGPPHPGYPMTALSSGDSSNGSRRSVIIERLPPTQQRPPPPPMPPAVVAAVANSAISTNMAPYPSAMTPSFDPCPPPTRSSEELSPVYDVSLMAGPHAHRMSLRSIVGSRAATLTRAAESDSEL</sequence>
<feature type="domain" description="Cadherin" evidence="16">
    <location>
        <begin position="1854"/>
        <end position="1958"/>
    </location>
</feature>
<feature type="domain" description="Cadherin" evidence="16">
    <location>
        <begin position="1006"/>
        <end position="1114"/>
    </location>
</feature>
<dbReference type="GO" id="GO:0048589">
    <property type="term" value="P:developmental growth"/>
    <property type="evidence" value="ECO:0007669"/>
    <property type="project" value="UniProtKB-ARBA"/>
</dbReference>
<feature type="domain" description="Cadherin" evidence="16">
    <location>
        <begin position="1541"/>
        <end position="1645"/>
    </location>
</feature>
<feature type="domain" description="Cadherin" evidence="16">
    <location>
        <begin position="800"/>
        <end position="902"/>
    </location>
</feature>
<dbReference type="FunFam" id="2.60.40.60:FF:000140">
    <property type="entry name" value="Dachsous cadherin-related 1"/>
    <property type="match status" value="1"/>
</dbReference>
<feature type="domain" description="Cadherin" evidence="16">
    <location>
        <begin position="263"/>
        <end position="369"/>
    </location>
</feature>
<feature type="domain" description="Cadherin" evidence="16">
    <location>
        <begin position="2790"/>
        <end position="2884"/>
    </location>
</feature>
<dbReference type="GO" id="GO:0005886">
    <property type="term" value="C:plasma membrane"/>
    <property type="evidence" value="ECO:0007669"/>
    <property type="project" value="UniProtKB-SubCell"/>
</dbReference>
<dbReference type="GeneID" id="111253262"/>
<evidence type="ECO:0000256" key="13">
    <source>
        <dbReference type="PROSITE-ProRule" id="PRU00043"/>
    </source>
</evidence>
<dbReference type="FunFam" id="2.60.40.60:FF:000080">
    <property type="entry name" value="FAT atypical cadherin 1"/>
    <property type="match status" value="1"/>
</dbReference>
<dbReference type="FunFam" id="2.60.40.60:FF:000007">
    <property type="entry name" value="Protocadherin alpha 2"/>
    <property type="match status" value="1"/>
</dbReference>
<evidence type="ECO:0000256" key="1">
    <source>
        <dbReference type="ARBA" id="ARBA00004251"/>
    </source>
</evidence>
<dbReference type="FunFam" id="2.60.40.60:FF:000015">
    <property type="entry name" value="FAT atypical cadherin 1"/>
    <property type="match status" value="1"/>
</dbReference>
<feature type="domain" description="Cadherin" evidence="16">
    <location>
        <begin position="1115"/>
        <end position="1217"/>
    </location>
</feature>
<feature type="domain" description="Cadherin" evidence="16">
    <location>
        <begin position="903"/>
        <end position="1005"/>
    </location>
</feature>
<dbReference type="FunCoup" id="A0A7M7KKA2">
    <property type="interactions" value="98"/>
</dbReference>
<dbReference type="PROSITE" id="PS00232">
    <property type="entry name" value="CADHERIN_1"/>
    <property type="match status" value="17"/>
</dbReference>
<evidence type="ECO:0000256" key="10">
    <source>
        <dbReference type="ARBA" id="ARBA00023136"/>
    </source>
</evidence>
<dbReference type="GO" id="GO:0001736">
    <property type="term" value="P:establishment of planar polarity"/>
    <property type="evidence" value="ECO:0007669"/>
    <property type="project" value="UniProtKB-ARBA"/>
</dbReference>
<keyword evidence="7 13" id="KW-0106">Calcium</keyword>
<feature type="domain" description="Cadherin" evidence="16">
    <location>
        <begin position="687"/>
        <end position="799"/>
    </location>
</feature>
<feature type="domain" description="Cadherin" evidence="16">
    <location>
        <begin position="1959"/>
        <end position="2080"/>
    </location>
</feature>
<dbReference type="GO" id="GO:0005509">
    <property type="term" value="F:calcium ion binding"/>
    <property type="evidence" value="ECO:0007669"/>
    <property type="project" value="UniProtKB-UniRule"/>
</dbReference>
<feature type="domain" description="Cadherin" evidence="16">
    <location>
        <begin position="47"/>
        <end position="150"/>
    </location>
</feature>
<feature type="domain" description="Cadherin" evidence="16">
    <location>
        <begin position="2476"/>
        <end position="2583"/>
    </location>
</feature>
<evidence type="ECO:0000256" key="9">
    <source>
        <dbReference type="ARBA" id="ARBA00022989"/>
    </source>
</evidence>
<feature type="domain" description="Cadherin" evidence="16">
    <location>
        <begin position="2171"/>
        <end position="2277"/>
    </location>
</feature>
<dbReference type="PRINTS" id="PR00205">
    <property type="entry name" value="CADHERIN"/>
</dbReference>
<keyword evidence="3" id="KW-0245">EGF-like domain</keyword>
<dbReference type="FunFam" id="2.60.40.60:FF:000039">
    <property type="entry name" value="FAT atypical cadherin 3"/>
    <property type="match status" value="1"/>
</dbReference>
<keyword evidence="9 15" id="KW-1133">Transmembrane helix</keyword>
<evidence type="ECO:0000256" key="5">
    <source>
        <dbReference type="ARBA" id="ARBA00022729"/>
    </source>
</evidence>
<keyword evidence="10 15" id="KW-0472">Membrane</keyword>
<keyword evidence="2" id="KW-1003">Cell membrane</keyword>
<feature type="domain" description="Cadherin" evidence="16">
    <location>
        <begin position="2584"/>
        <end position="2686"/>
    </location>
</feature>
<keyword evidence="8" id="KW-0130">Cell adhesion</keyword>
<feature type="region of interest" description="Disordered" evidence="14">
    <location>
        <begin position="3142"/>
        <end position="3172"/>
    </location>
</feature>
<dbReference type="FunFam" id="2.60.40.60:FF:000226">
    <property type="entry name" value="Dachsous, isoform B"/>
    <property type="match status" value="1"/>
</dbReference>
<evidence type="ECO:0000259" key="16">
    <source>
        <dbReference type="PROSITE" id="PS50268"/>
    </source>
</evidence>
<proteinExistence type="predicted"/>
<evidence type="ECO:0000256" key="4">
    <source>
        <dbReference type="ARBA" id="ARBA00022692"/>
    </source>
</evidence>
<dbReference type="FunFam" id="2.60.40.60:FF:000058">
    <property type="entry name" value="FAT atypical cadherin 3"/>
    <property type="match status" value="1"/>
</dbReference>
<evidence type="ECO:0000256" key="6">
    <source>
        <dbReference type="ARBA" id="ARBA00022737"/>
    </source>
</evidence>
<dbReference type="RefSeq" id="XP_022668152.1">
    <property type="nucleotide sequence ID" value="XM_022812417.1"/>
</dbReference>
<evidence type="ECO:0000256" key="15">
    <source>
        <dbReference type="SAM" id="Phobius"/>
    </source>
</evidence>
<dbReference type="Gene3D" id="2.60.40.60">
    <property type="entry name" value="Cadherins"/>
    <property type="match status" value="27"/>
</dbReference>
<feature type="domain" description="Cadherin" evidence="16">
    <location>
        <begin position="1327"/>
        <end position="1432"/>
    </location>
</feature>
<dbReference type="GO" id="GO:0048731">
    <property type="term" value="P:system development"/>
    <property type="evidence" value="ECO:0007669"/>
    <property type="project" value="UniProtKB-ARBA"/>
</dbReference>
<keyword evidence="6" id="KW-0677">Repeat</keyword>
<keyword evidence="12" id="KW-0325">Glycoprotein</keyword>
<feature type="domain" description="Cadherin" evidence="16">
    <location>
        <begin position="2687"/>
        <end position="2789"/>
    </location>
</feature>
<feature type="domain" description="Cadherin" evidence="16">
    <location>
        <begin position="585"/>
        <end position="686"/>
    </location>
</feature>